<keyword evidence="2" id="KW-0436">Ligase</keyword>
<sequence length="250" mass="27600">MPTAGSPGRLIPNLRGDGPTHMAIDSMLLAQATQAPVLRFYHWDGPWLSLGRHQRHRPQHWDQLALEGHLRMVRRPSGGQAVLHAGGLTYALIWPSAPRRRKQAYREACRWLIDSFTQLGLPLQFGDDSAVVNSSNCFASSTAADLVDHAGVKRIGSAQCWQRGRLLQHGEILLDPPPALWQAVFDEAAPPSAPPGIDRQTLEETLIDAIANAWPDVCWDEEPLSDDERDQVEARCRSDGSELTGIDATI</sequence>
<feature type="domain" description="BPL/LPL catalytic" evidence="1">
    <location>
        <begin position="32"/>
        <end position="218"/>
    </location>
</feature>
<dbReference type="SUPFAM" id="SSF55681">
    <property type="entry name" value="Class II aaRS and biotin synthetases"/>
    <property type="match status" value="1"/>
</dbReference>
<proteinExistence type="predicted"/>
<dbReference type="PANTHER" id="PTHR43679:SF2">
    <property type="entry name" value="OCTANOYL-[GCVH]:PROTEIN N-OCTANOYLTRANSFERASE"/>
    <property type="match status" value="1"/>
</dbReference>
<gene>
    <name evidence="2" type="primary">lplA</name>
</gene>
<dbReference type="EMBL" id="DQ325543">
    <property type="protein sequence ID" value="ABD96474.1"/>
    <property type="molecule type" value="Genomic_DNA"/>
</dbReference>
<name>Q0QK53_9SYNE</name>
<reference evidence="2" key="1">
    <citation type="journal article" date="2006" name="Mar. Ecol. Prog. Ser.">
        <title>Gene diversity and organization in rbcL-containing genome fragments from uncultivated Synechococcus in the Gulf of Mexico.</title>
        <authorList>
            <person name="John D.E."/>
            <person name="Wawrik B."/>
            <person name="Tabita F.R."/>
            <person name="Paul J.H."/>
        </authorList>
    </citation>
    <scope>NUCLEOTIDE SEQUENCE</scope>
</reference>
<dbReference type="InterPro" id="IPR004143">
    <property type="entry name" value="BPL_LPL_catalytic"/>
</dbReference>
<dbReference type="Gene3D" id="3.30.930.10">
    <property type="entry name" value="Bira Bifunctional Protein, Domain 2"/>
    <property type="match status" value="1"/>
</dbReference>
<dbReference type="AlphaFoldDB" id="Q0QK53"/>
<dbReference type="InterPro" id="IPR050664">
    <property type="entry name" value="Octanoyltrans_LipM/LipL"/>
</dbReference>
<accession>Q0QK53</accession>
<dbReference type="PROSITE" id="PS51733">
    <property type="entry name" value="BPL_LPL_CATALYTIC"/>
    <property type="match status" value="1"/>
</dbReference>
<protein>
    <submittedName>
        <fullName evidence="2">Biotin/lipoate A/B protein ligase family</fullName>
    </submittedName>
</protein>
<dbReference type="InterPro" id="IPR045864">
    <property type="entry name" value="aa-tRNA-synth_II/BPL/LPL"/>
</dbReference>
<dbReference type="Pfam" id="PF21948">
    <property type="entry name" value="LplA-B_cat"/>
    <property type="match status" value="1"/>
</dbReference>
<organism evidence="2">
    <name type="scientific">uncultured marine type-A Synechococcus GOM 5D20</name>
    <dbReference type="NCBI Taxonomy" id="364154"/>
    <lineage>
        <taxon>Bacteria</taxon>
        <taxon>Bacillati</taxon>
        <taxon>Cyanobacteriota</taxon>
        <taxon>Cyanophyceae</taxon>
        <taxon>Synechococcales</taxon>
        <taxon>Synechococcaceae</taxon>
        <taxon>Synechococcus</taxon>
        <taxon>environmental samples</taxon>
    </lineage>
</organism>
<dbReference type="GO" id="GO:0016874">
    <property type="term" value="F:ligase activity"/>
    <property type="evidence" value="ECO:0007669"/>
    <property type="project" value="UniProtKB-KW"/>
</dbReference>
<evidence type="ECO:0000313" key="2">
    <source>
        <dbReference type="EMBL" id="ABD96474.1"/>
    </source>
</evidence>
<evidence type="ECO:0000259" key="1">
    <source>
        <dbReference type="PROSITE" id="PS51733"/>
    </source>
</evidence>
<dbReference type="CDD" id="cd16443">
    <property type="entry name" value="LplA"/>
    <property type="match status" value="1"/>
</dbReference>
<dbReference type="PANTHER" id="PTHR43679">
    <property type="entry name" value="OCTANOYLTRANSFERASE LIPM-RELATED"/>
    <property type="match status" value="1"/>
</dbReference>